<keyword evidence="3" id="KW-1185">Reference proteome</keyword>
<reference evidence="2 3" key="1">
    <citation type="submission" date="2019-08" db="EMBL/GenBank/DDBJ databases">
        <title>Bradymonadales sp. TMQ4.</title>
        <authorList>
            <person name="Liang Q."/>
        </authorList>
    </citation>
    <scope>NUCLEOTIDE SEQUENCE [LARGE SCALE GENOMIC DNA]</scope>
    <source>
        <strain evidence="2 3">TMQ4</strain>
    </source>
</reference>
<accession>A0A5C6X9I1</accession>
<dbReference type="OrthoDB" id="5488854at2"/>
<name>A0A5C6X9I1_9DELT</name>
<evidence type="ECO:0000313" key="2">
    <source>
        <dbReference type="EMBL" id="TXD33930.1"/>
    </source>
</evidence>
<dbReference type="PANTHER" id="PTHR34580:SF9">
    <property type="entry name" value="SLL5097 PROTEIN"/>
    <property type="match status" value="1"/>
</dbReference>
<dbReference type="Proteomes" id="UP000321412">
    <property type="component" value="Unassembled WGS sequence"/>
</dbReference>
<organism evidence="2 3">
    <name type="scientific">Lujinxingia vulgaris</name>
    <dbReference type="NCBI Taxonomy" id="2600176"/>
    <lineage>
        <taxon>Bacteria</taxon>
        <taxon>Deltaproteobacteria</taxon>
        <taxon>Bradymonadales</taxon>
        <taxon>Lujinxingiaceae</taxon>
        <taxon>Lujinxingia</taxon>
    </lineage>
</organism>
<dbReference type="InterPro" id="IPR051534">
    <property type="entry name" value="CBASS_pafABC_assoc_protein"/>
</dbReference>
<dbReference type="AlphaFoldDB" id="A0A5C6X9I1"/>
<gene>
    <name evidence="2" type="ORF">FRC98_19735</name>
</gene>
<sequence>MSARNTFAATRRSHEILGWLRSGQRVTITDVSDRFGVQYPQAREDLKLLEEVYELDTGREGRIKYWEWPGISSKEAVVGTAAALELGGVALDIFRETPYGEFIDALAHDQRNSLAQTQQEGLRRVGQALRLRRNWLPVERKRLVEMLETVLDAIHQGGKGLSFEYERSSDGDSKRYLAVPRRLIWYQGRLWMQAYQDKKRKLFDVAGILDVEELFFDRFVDRLIDERRDELAAFEYEGDRSKLYISEGGSGEVGDDGESIIDPVAEKAYAKEREEAFKAVLREEVEREAALGSPEEEDAYFENAFGIYAYSGPADQVELEVGTSWATYLRRYRVHASQENEDLEDGRLKVRFELAICPEFTSFVLGMLPEVKVLKPASLQATMEEAARSWLEG</sequence>
<dbReference type="PANTHER" id="PTHR34580">
    <property type="match status" value="1"/>
</dbReference>
<feature type="domain" description="WCX" evidence="1">
    <location>
        <begin position="316"/>
        <end position="390"/>
    </location>
</feature>
<dbReference type="EMBL" id="VOSM01000017">
    <property type="protein sequence ID" value="TXD33930.1"/>
    <property type="molecule type" value="Genomic_DNA"/>
</dbReference>
<dbReference type="RefSeq" id="WP_146983248.1">
    <property type="nucleotide sequence ID" value="NZ_VOSM01000017.1"/>
</dbReference>
<evidence type="ECO:0000259" key="1">
    <source>
        <dbReference type="Pfam" id="PF25583"/>
    </source>
</evidence>
<evidence type="ECO:0000313" key="3">
    <source>
        <dbReference type="Proteomes" id="UP000321412"/>
    </source>
</evidence>
<protein>
    <submittedName>
        <fullName evidence="2">WYL domain-containing protein</fullName>
    </submittedName>
</protein>
<proteinExistence type="predicted"/>
<dbReference type="InterPro" id="IPR057727">
    <property type="entry name" value="WCX_dom"/>
</dbReference>
<dbReference type="Pfam" id="PF25583">
    <property type="entry name" value="WCX"/>
    <property type="match status" value="1"/>
</dbReference>
<comment type="caution">
    <text evidence="2">The sequence shown here is derived from an EMBL/GenBank/DDBJ whole genome shotgun (WGS) entry which is preliminary data.</text>
</comment>